<dbReference type="InterPro" id="IPR035919">
    <property type="entry name" value="EAL_sf"/>
</dbReference>
<dbReference type="Gene3D" id="3.20.20.450">
    <property type="entry name" value="EAL domain"/>
    <property type="match status" value="1"/>
</dbReference>
<feature type="domain" description="EAL" evidence="1">
    <location>
        <begin position="359"/>
        <end position="614"/>
    </location>
</feature>
<accession>A0ABU9HG79</accession>
<gene>
    <name evidence="3" type="ORF">V6255_16455</name>
</gene>
<comment type="caution">
    <text evidence="3">The sequence shown here is derived from an EMBL/GenBank/DDBJ whole genome shotgun (WGS) entry which is preliminary data.</text>
</comment>
<dbReference type="Pfam" id="PF01590">
    <property type="entry name" value="GAF"/>
    <property type="match status" value="1"/>
</dbReference>
<dbReference type="InterPro" id="IPR050706">
    <property type="entry name" value="Cyclic-di-GMP_PDE-like"/>
</dbReference>
<dbReference type="RefSeq" id="WP_341629129.1">
    <property type="nucleotide sequence ID" value="NZ_JBAKBA010000054.1"/>
</dbReference>
<dbReference type="Proteomes" id="UP001366060">
    <property type="component" value="Unassembled WGS sequence"/>
</dbReference>
<dbReference type="PANTHER" id="PTHR33121:SF70">
    <property type="entry name" value="SIGNALING PROTEIN YKOW"/>
    <property type="match status" value="1"/>
</dbReference>
<keyword evidence="4" id="KW-1185">Reference proteome</keyword>
<protein>
    <submittedName>
        <fullName evidence="3">GGDEF and EAL domain-containing protein</fullName>
    </submittedName>
</protein>
<reference evidence="3 4" key="1">
    <citation type="submission" date="2024-02" db="EMBL/GenBank/DDBJ databases">
        <title>Bacteria isolated from the canopy kelp, Nereocystis luetkeana.</title>
        <authorList>
            <person name="Pfister C.A."/>
            <person name="Younker I.T."/>
            <person name="Light S.H."/>
        </authorList>
    </citation>
    <scope>NUCLEOTIDE SEQUENCE [LARGE SCALE GENOMIC DNA]</scope>
    <source>
        <strain evidence="3 4">TI.2.07</strain>
    </source>
</reference>
<dbReference type="CDD" id="cd01948">
    <property type="entry name" value="EAL"/>
    <property type="match status" value="1"/>
</dbReference>
<dbReference type="InterPro" id="IPR000160">
    <property type="entry name" value="GGDEF_dom"/>
</dbReference>
<evidence type="ECO:0000313" key="3">
    <source>
        <dbReference type="EMBL" id="MEL0660728.1"/>
    </source>
</evidence>
<dbReference type="EMBL" id="JBAKBA010000054">
    <property type="protein sequence ID" value="MEL0660728.1"/>
    <property type="molecule type" value="Genomic_DNA"/>
</dbReference>
<dbReference type="CDD" id="cd01949">
    <property type="entry name" value="GGDEF"/>
    <property type="match status" value="1"/>
</dbReference>
<dbReference type="SMART" id="SM00052">
    <property type="entry name" value="EAL"/>
    <property type="match status" value="1"/>
</dbReference>
<evidence type="ECO:0000259" key="2">
    <source>
        <dbReference type="PROSITE" id="PS50887"/>
    </source>
</evidence>
<evidence type="ECO:0000313" key="4">
    <source>
        <dbReference type="Proteomes" id="UP001366060"/>
    </source>
</evidence>
<dbReference type="SMART" id="SM00267">
    <property type="entry name" value="GGDEF"/>
    <property type="match status" value="1"/>
</dbReference>
<proteinExistence type="predicted"/>
<dbReference type="NCBIfam" id="TIGR00254">
    <property type="entry name" value="GGDEF"/>
    <property type="match status" value="1"/>
</dbReference>
<organism evidence="3 4">
    <name type="scientific">Psychromonas arctica</name>
    <dbReference type="NCBI Taxonomy" id="168275"/>
    <lineage>
        <taxon>Bacteria</taxon>
        <taxon>Pseudomonadati</taxon>
        <taxon>Pseudomonadota</taxon>
        <taxon>Gammaproteobacteria</taxon>
        <taxon>Alteromonadales</taxon>
        <taxon>Psychromonadaceae</taxon>
        <taxon>Psychromonas</taxon>
    </lineage>
</organism>
<evidence type="ECO:0000259" key="1">
    <source>
        <dbReference type="PROSITE" id="PS50883"/>
    </source>
</evidence>
<dbReference type="Gene3D" id="3.30.450.40">
    <property type="match status" value="1"/>
</dbReference>
<name>A0ABU9HG79_9GAMM</name>
<dbReference type="Pfam" id="PF00563">
    <property type="entry name" value="EAL"/>
    <property type="match status" value="1"/>
</dbReference>
<dbReference type="PROSITE" id="PS50883">
    <property type="entry name" value="EAL"/>
    <property type="match status" value="1"/>
</dbReference>
<dbReference type="SUPFAM" id="SSF55781">
    <property type="entry name" value="GAF domain-like"/>
    <property type="match status" value="1"/>
</dbReference>
<dbReference type="InterPro" id="IPR029016">
    <property type="entry name" value="GAF-like_dom_sf"/>
</dbReference>
<dbReference type="Gene3D" id="3.30.70.270">
    <property type="match status" value="1"/>
</dbReference>
<dbReference type="InterPro" id="IPR029787">
    <property type="entry name" value="Nucleotide_cyclase"/>
</dbReference>
<dbReference type="SMART" id="SM00065">
    <property type="entry name" value="GAF"/>
    <property type="match status" value="1"/>
</dbReference>
<dbReference type="SUPFAM" id="SSF55073">
    <property type="entry name" value="Nucleotide cyclase"/>
    <property type="match status" value="1"/>
</dbReference>
<dbReference type="PANTHER" id="PTHR33121">
    <property type="entry name" value="CYCLIC DI-GMP PHOSPHODIESTERASE PDEF"/>
    <property type="match status" value="1"/>
</dbReference>
<dbReference type="InterPro" id="IPR001633">
    <property type="entry name" value="EAL_dom"/>
</dbReference>
<dbReference type="InterPro" id="IPR043128">
    <property type="entry name" value="Rev_trsase/Diguanyl_cyclase"/>
</dbReference>
<dbReference type="PROSITE" id="PS50887">
    <property type="entry name" value="GGDEF"/>
    <property type="match status" value="1"/>
</dbReference>
<feature type="domain" description="GGDEF" evidence="2">
    <location>
        <begin position="215"/>
        <end position="350"/>
    </location>
</feature>
<dbReference type="Pfam" id="PF00990">
    <property type="entry name" value="GGDEF"/>
    <property type="match status" value="1"/>
</dbReference>
<dbReference type="InterPro" id="IPR003018">
    <property type="entry name" value="GAF"/>
</dbReference>
<dbReference type="SUPFAM" id="SSF141868">
    <property type="entry name" value="EAL domain-like"/>
    <property type="match status" value="1"/>
</dbReference>
<sequence>MDLLNKFLTLQQSLTKLGVQNSQSEKDDSDIKIQVILKSCCQLLNVARVSLWLFSENKKTIVCHYLYVGAEDKFEAGLEIPESTYPEYFKALNTSRVINADNARTDYRTREFLDGYLTPLNVVSILDAPIFRDGKLAGVLCIEQTLTVQHWDMAEISYAVSVADSISLVYAQSYWFSEKQKMRYMERVDPLTCLENRLFFQKRITQDITHAVDDNQFAVILIGLDNFTNINTRFSYDVANKLLCEIARRLENISSDAPYNLSRVGGDLFALWLPSIKNQSQLDQIILDIKEQFTVAFKAFSNEMIHLTASVGIITCLINELVDKDPLRKAEIAMLKAKKEGNGLVSYFNPIWLIEHQEEAILEKEFVDALNGGQIVPFYQPIIKQDYQSSGFALEALVRWLHPTKGVISPYVILPIAKRLGLMGELGNVIFEQTCIDIKQFIHLGLNLKKVSVNISSEQLFSSLLIKQIGDCLDRYQVSTSLIEFEIVEELLSGDFDVLSNQMEKLTDLGINLSIDDFGTGYSSLSRLKNLNVSKLKIDKSFVDGLPNDEGDICIIRSIIGLAKGMGLQLVAEGVECEEQAQWLFENDCDYLQGYLISKPIHSTEIIKLMSQKNDFFAVNTKH</sequence>